<comment type="caution">
    <text evidence="1">The sequence shown here is derived from an EMBL/GenBank/DDBJ whole genome shotgun (WGS) entry which is preliminary data.</text>
</comment>
<dbReference type="Proteomes" id="UP000664164">
    <property type="component" value="Unassembled WGS sequence"/>
</dbReference>
<dbReference type="EMBL" id="JAFNLL010000040">
    <property type="protein sequence ID" value="MBO1269288.1"/>
    <property type="molecule type" value="Genomic_DNA"/>
</dbReference>
<accession>A0A939HL33</accession>
<evidence type="ECO:0000313" key="1">
    <source>
        <dbReference type="EMBL" id="MBO1269288.1"/>
    </source>
</evidence>
<organism evidence="1 2">
    <name type="scientific">Arthrobacter cavernae</name>
    <dbReference type="NCBI Taxonomy" id="2817681"/>
    <lineage>
        <taxon>Bacteria</taxon>
        <taxon>Bacillati</taxon>
        <taxon>Actinomycetota</taxon>
        <taxon>Actinomycetes</taxon>
        <taxon>Micrococcales</taxon>
        <taxon>Micrococcaceae</taxon>
        <taxon>Arthrobacter</taxon>
    </lineage>
</organism>
<sequence>MKSRTALVDRKTTRSRENRPQLVGSLAAVNAESMGPDCDDQCPYCQGPETD</sequence>
<dbReference type="RefSeq" id="WP_207617144.1">
    <property type="nucleotide sequence ID" value="NZ_JAFNLL010000040.1"/>
</dbReference>
<protein>
    <submittedName>
        <fullName evidence="1">Uncharacterized protein</fullName>
    </submittedName>
</protein>
<evidence type="ECO:0000313" key="2">
    <source>
        <dbReference type="Proteomes" id="UP000664164"/>
    </source>
</evidence>
<keyword evidence="2" id="KW-1185">Reference proteome</keyword>
<reference evidence="1" key="1">
    <citation type="submission" date="2021-03" db="EMBL/GenBank/DDBJ databases">
        <title>A new species, PO-11, isolated from a karst cave deposit.</title>
        <authorList>
            <person name="Zhaoxiaoyong W."/>
        </authorList>
    </citation>
    <scope>NUCLEOTIDE SEQUENCE</scope>
    <source>
        <strain evidence="1">PO-11</strain>
    </source>
</reference>
<proteinExistence type="predicted"/>
<dbReference type="AlphaFoldDB" id="A0A939HL33"/>
<name>A0A939HL33_9MICC</name>
<gene>
    <name evidence="1" type="ORF">J1902_15170</name>
</gene>